<keyword evidence="4" id="KW-0963">Cytoplasm</keyword>
<evidence type="ECO:0000256" key="2">
    <source>
        <dbReference type="ARBA" id="ARBA00004529"/>
    </source>
</evidence>
<organism evidence="14 15">
    <name type="scientific">Pachysolen tannophilus NRRL Y-2460</name>
    <dbReference type="NCBI Taxonomy" id="669874"/>
    <lineage>
        <taxon>Eukaryota</taxon>
        <taxon>Fungi</taxon>
        <taxon>Dikarya</taxon>
        <taxon>Ascomycota</taxon>
        <taxon>Saccharomycotina</taxon>
        <taxon>Pichiomycetes</taxon>
        <taxon>Pachysolenaceae</taxon>
        <taxon>Pachysolen</taxon>
    </lineage>
</organism>
<dbReference type="Pfam" id="PF05502">
    <property type="entry name" value="Dynactin_p62"/>
    <property type="match status" value="1"/>
</dbReference>
<dbReference type="GO" id="GO:0001725">
    <property type="term" value="C:stress fiber"/>
    <property type="evidence" value="ECO:0007669"/>
    <property type="project" value="UniProtKB-SubCell"/>
</dbReference>
<evidence type="ECO:0000256" key="7">
    <source>
        <dbReference type="ARBA" id="ARBA00022843"/>
    </source>
</evidence>
<evidence type="ECO:0000256" key="6">
    <source>
        <dbReference type="ARBA" id="ARBA00022553"/>
    </source>
</evidence>
<proteinExistence type="inferred from homology"/>
<dbReference type="PANTHER" id="PTHR13034:SF2">
    <property type="entry name" value="DYNACTIN SUBUNIT 4"/>
    <property type="match status" value="1"/>
</dbReference>
<name>A0A1E4U3N2_PACTA</name>
<evidence type="ECO:0000313" key="14">
    <source>
        <dbReference type="EMBL" id="ODV98518.1"/>
    </source>
</evidence>
<reference evidence="15" key="1">
    <citation type="submission" date="2016-05" db="EMBL/GenBank/DDBJ databases">
        <title>Comparative genomics of biotechnologically important yeasts.</title>
        <authorList>
            <consortium name="DOE Joint Genome Institute"/>
            <person name="Riley R."/>
            <person name="Haridas S."/>
            <person name="Wolfe K.H."/>
            <person name="Lopes M.R."/>
            <person name="Hittinger C.T."/>
            <person name="Goker M."/>
            <person name="Salamov A."/>
            <person name="Wisecaver J."/>
            <person name="Long T.M."/>
            <person name="Aerts A.L."/>
            <person name="Barry K."/>
            <person name="Choi C."/>
            <person name="Clum A."/>
            <person name="Coughlan A.Y."/>
            <person name="Deshpande S."/>
            <person name="Douglass A.P."/>
            <person name="Hanson S.J."/>
            <person name="Klenk H.-P."/>
            <person name="Labutti K."/>
            <person name="Lapidus A."/>
            <person name="Lindquist E."/>
            <person name="Lipzen A."/>
            <person name="Meier-Kolthoff J.P."/>
            <person name="Ohm R.A."/>
            <person name="Otillar R.P."/>
            <person name="Pangilinan J."/>
            <person name="Peng Y."/>
            <person name="Rokas A."/>
            <person name="Rosa C.A."/>
            <person name="Scheuner C."/>
            <person name="Sibirny A.A."/>
            <person name="Slot J.C."/>
            <person name="Stielow J.B."/>
            <person name="Sun H."/>
            <person name="Kurtzman C.P."/>
            <person name="Blackwell M."/>
            <person name="Grigoriev I.V."/>
            <person name="Jeffries T.W."/>
        </authorList>
    </citation>
    <scope>NUCLEOTIDE SEQUENCE [LARGE SCALE GENOMIC DNA]</scope>
    <source>
        <strain evidence="15">NRRL Y-2460</strain>
    </source>
</reference>
<keyword evidence="7" id="KW-0832">Ubl conjugation</keyword>
<keyword evidence="10" id="KW-0206">Cytoskeleton</keyword>
<dbReference type="InterPro" id="IPR008603">
    <property type="entry name" value="DCTN4"/>
</dbReference>
<evidence type="ECO:0000256" key="11">
    <source>
        <dbReference type="ARBA" id="ARBA00034776"/>
    </source>
</evidence>
<dbReference type="GO" id="GO:0005869">
    <property type="term" value="C:dynactin complex"/>
    <property type="evidence" value="ECO:0007669"/>
    <property type="project" value="InterPro"/>
</dbReference>
<dbReference type="EMBL" id="KV454011">
    <property type="protein sequence ID" value="ODV98518.1"/>
    <property type="molecule type" value="Genomic_DNA"/>
</dbReference>
<dbReference type="PANTHER" id="PTHR13034">
    <property type="entry name" value="DYNACTIN P62 SUBUNIT"/>
    <property type="match status" value="1"/>
</dbReference>
<evidence type="ECO:0000256" key="8">
    <source>
        <dbReference type="ARBA" id="ARBA00022990"/>
    </source>
</evidence>
<evidence type="ECO:0000256" key="1">
    <source>
        <dbReference type="ARBA" id="ARBA00004300"/>
    </source>
</evidence>
<evidence type="ECO:0000256" key="3">
    <source>
        <dbReference type="ARBA" id="ARBA00004657"/>
    </source>
</evidence>
<comment type="similarity">
    <text evidence="11">Belongs to the dynactin subunit 4 family.</text>
</comment>
<evidence type="ECO:0000256" key="13">
    <source>
        <dbReference type="ARBA" id="ARBA00093507"/>
    </source>
</evidence>
<comment type="subcellular location">
    <subcellularLocation>
        <location evidence="1">Cytoplasm</location>
        <location evidence="1">Cytoskeleton</location>
        <location evidence="1">Microtubule organizing center</location>
        <location evidence="1">Centrosome</location>
    </subcellularLocation>
    <subcellularLocation>
        <location evidence="2">Cytoplasm</location>
        <location evidence="2">Cytoskeleton</location>
        <location evidence="2">Stress fiber</location>
    </subcellularLocation>
    <subcellularLocation>
        <location evidence="3">Cytoplasm</location>
        <location evidence="3">Myofibril</location>
    </subcellularLocation>
</comment>
<gene>
    <name evidence="14" type="ORF">PACTADRAFT_990</name>
</gene>
<comment type="subunit">
    <text evidence="13">Subunit of dynactin, a multiprotein complex part of a tripartite complex with dynein and a adapter, such as BICDL1, BICD2 or HOOK3. The dynactin complex is built around ACTR1A/ACTB filament and consists of an actin-related filament composed of a shoulder domain, a pointed end and a barbed end. Its length is defined by its flexible shoulder domain. The soulder is composed of 2 DCTN1 subunits, 4 DCTN2 and 2 DCTN3. The 4 DCNT2 (via N-terminus) bind the ACTR1A filament and act as molecular rulers to determine the length. The pointed end is important for binding dynein-dynactin cargo adapters. Consists of 4 subunits: ACTR10, DCNT4, DCTN5 and DCTN6. The barbed end is composed of a CAPZA1:CAPZB heterodimers, which binds ACTR1A/ACTB filament and dynactin and stabilizes dynactin. Interacts with ATP7B, but not ATP7A, in a copper-dependent manner. Interacts with ANK2; this interaction is required for localization at costameres. Interacts with N4BP2L1.</text>
</comment>
<keyword evidence="9" id="KW-0175">Coiled coil</keyword>
<evidence type="ECO:0000256" key="5">
    <source>
        <dbReference type="ARBA" id="ARBA00022499"/>
    </source>
</evidence>
<keyword evidence="15" id="KW-1185">Reference proteome</keyword>
<evidence type="ECO:0000256" key="4">
    <source>
        <dbReference type="ARBA" id="ARBA00022490"/>
    </source>
</evidence>
<accession>A0A1E4U3N2</accession>
<evidence type="ECO:0000256" key="10">
    <source>
        <dbReference type="ARBA" id="ARBA00023212"/>
    </source>
</evidence>
<sequence length="252" mass="28834">MNNIESSKSQQKENLFPLHQKLRSKISLRCKKCRDQIMKPDSDPISTKFYKSNNATTVLPFIQISPLLNNLYNNKFIPNSKVQLLMSFINYSPQEMEISISSLDKLSLTKNFTETTSLSDNFIKINLPCSSFKLKQQPKNPLKLENLITTIPTVELNNYSRLSRTELINRNKVIKRLSTPSTGNSQTVPLDSGINWCTIPLELSIGDLSQNLNQYKTQLKIPFFISIKQKQTENIEQAFGIWIIAKLGYIEA</sequence>
<protein>
    <recommendedName>
        <fullName evidence="12">Dynactin subunit 4</fullName>
    </recommendedName>
</protein>
<keyword evidence="8" id="KW-0007">Acetylation</keyword>
<dbReference type="OrthoDB" id="3992908at2759"/>
<evidence type="ECO:0000256" key="12">
    <source>
        <dbReference type="ARBA" id="ARBA00034864"/>
    </source>
</evidence>
<keyword evidence="5" id="KW-1017">Isopeptide bond</keyword>
<keyword evidence="6" id="KW-0597">Phosphoprotein</keyword>
<evidence type="ECO:0000313" key="15">
    <source>
        <dbReference type="Proteomes" id="UP000094236"/>
    </source>
</evidence>
<evidence type="ECO:0000256" key="9">
    <source>
        <dbReference type="ARBA" id="ARBA00023054"/>
    </source>
</evidence>
<dbReference type="Proteomes" id="UP000094236">
    <property type="component" value="Unassembled WGS sequence"/>
</dbReference>
<dbReference type="AlphaFoldDB" id="A0A1E4U3N2"/>